<dbReference type="AlphaFoldDB" id="A0A0A9DE93"/>
<accession>A0A0A9DE93</accession>
<feature type="compositionally biased region" description="Basic and acidic residues" evidence="1">
    <location>
        <begin position="233"/>
        <end position="246"/>
    </location>
</feature>
<evidence type="ECO:0000313" key="2">
    <source>
        <dbReference type="EMBL" id="JAD83975.1"/>
    </source>
</evidence>
<sequence>MLPQYLICSHHKCIDRVYRYKHHSSPDSHLPNDQYNRQCNQCQEKEPNIPHEAPSINLHILLRHAQRHCPDHNTSHKYSSAQHAVEPHITGTTPHKRCNARKHIRSTITKGEQRHTGHCRRKPQQRRHLLKAAAEVIGGRVTQHVEQRRQAQAEHSIAQQPEPLALTVEETQVVHEPARAAPRVGSEELALRREPLVPCDAGARDGRILHLLAVQRSDHRKVRTSRCGASRIRAGEESTVHRERTGAQKPRSTHQASIGAAVQEEEEQHQGCGGEGPDPARRPRLRRDHLRRGHGRGIPRTRMPNSGMDLKDLAGRVAFSGGRG</sequence>
<name>A0A0A9DE93_ARUDO</name>
<reference evidence="2" key="2">
    <citation type="journal article" date="2015" name="Data Brief">
        <title>Shoot transcriptome of the giant reed, Arundo donax.</title>
        <authorList>
            <person name="Barrero R.A."/>
            <person name="Guerrero F.D."/>
            <person name="Moolhuijzen P."/>
            <person name="Goolsby J.A."/>
            <person name="Tidwell J."/>
            <person name="Bellgard S.E."/>
            <person name="Bellgard M.I."/>
        </authorList>
    </citation>
    <scope>NUCLEOTIDE SEQUENCE</scope>
    <source>
        <tissue evidence="2">Shoot tissue taken approximately 20 cm above the soil surface</tissue>
    </source>
</reference>
<dbReference type="EMBL" id="GBRH01213920">
    <property type="protein sequence ID" value="JAD83975.1"/>
    <property type="molecule type" value="Transcribed_RNA"/>
</dbReference>
<evidence type="ECO:0000256" key="1">
    <source>
        <dbReference type="SAM" id="MobiDB-lite"/>
    </source>
</evidence>
<feature type="region of interest" description="Disordered" evidence="1">
    <location>
        <begin position="217"/>
        <end position="324"/>
    </location>
</feature>
<feature type="compositionally biased region" description="Basic residues" evidence="1">
    <location>
        <begin position="282"/>
        <end position="299"/>
    </location>
</feature>
<protein>
    <submittedName>
        <fullName evidence="2">Uncharacterized protein</fullName>
    </submittedName>
</protein>
<organism evidence="2">
    <name type="scientific">Arundo donax</name>
    <name type="common">Giant reed</name>
    <name type="synonym">Donax arundinaceus</name>
    <dbReference type="NCBI Taxonomy" id="35708"/>
    <lineage>
        <taxon>Eukaryota</taxon>
        <taxon>Viridiplantae</taxon>
        <taxon>Streptophyta</taxon>
        <taxon>Embryophyta</taxon>
        <taxon>Tracheophyta</taxon>
        <taxon>Spermatophyta</taxon>
        <taxon>Magnoliopsida</taxon>
        <taxon>Liliopsida</taxon>
        <taxon>Poales</taxon>
        <taxon>Poaceae</taxon>
        <taxon>PACMAD clade</taxon>
        <taxon>Arundinoideae</taxon>
        <taxon>Arundineae</taxon>
        <taxon>Arundo</taxon>
    </lineage>
</organism>
<reference evidence="2" key="1">
    <citation type="submission" date="2014-09" db="EMBL/GenBank/DDBJ databases">
        <authorList>
            <person name="Magalhaes I.L.F."/>
            <person name="Oliveira U."/>
            <person name="Santos F.R."/>
            <person name="Vidigal T.H.D.A."/>
            <person name="Brescovit A.D."/>
            <person name="Santos A.J."/>
        </authorList>
    </citation>
    <scope>NUCLEOTIDE SEQUENCE</scope>
    <source>
        <tissue evidence="2">Shoot tissue taken approximately 20 cm above the soil surface</tissue>
    </source>
</reference>
<proteinExistence type="predicted"/>